<evidence type="ECO:0000313" key="14">
    <source>
        <dbReference type="EMBL" id="OGM20348.1"/>
    </source>
</evidence>
<comment type="similarity">
    <text evidence="2 11 12">Belongs to the peptidase S8 family.</text>
</comment>
<comment type="caution">
    <text evidence="14">The sequence shown here is derived from an EMBL/GenBank/DDBJ whole genome shotgun (WGS) entry which is preliminary data.</text>
</comment>
<dbReference type="InterPro" id="IPR034084">
    <property type="entry name" value="Thermitase-like_dom"/>
</dbReference>
<dbReference type="InterPro" id="IPR022398">
    <property type="entry name" value="Peptidase_S8_His-AS"/>
</dbReference>
<dbReference type="PANTHER" id="PTHR10680:SF28">
    <property type="entry name" value="SMP-30_GLUCONOLACTONASE_LRE-LIKE REGION DOMAIN-CONTAINING PROTEIN"/>
    <property type="match status" value="1"/>
</dbReference>
<dbReference type="InterPro" id="IPR023827">
    <property type="entry name" value="Peptidase_S8_Asp-AS"/>
</dbReference>
<keyword evidence="7 11" id="KW-0378">Hydrolase</keyword>
<dbReference type="GO" id="GO:0000272">
    <property type="term" value="P:polysaccharide catabolic process"/>
    <property type="evidence" value="ECO:0007669"/>
    <property type="project" value="InterPro"/>
</dbReference>
<evidence type="ECO:0000256" key="6">
    <source>
        <dbReference type="ARBA" id="ARBA00022737"/>
    </source>
</evidence>
<dbReference type="Pfam" id="PF01436">
    <property type="entry name" value="NHL"/>
    <property type="match status" value="1"/>
</dbReference>
<evidence type="ECO:0000256" key="1">
    <source>
        <dbReference type="ARBA" id="ARBA00004613"/>
    </source>
</evidence>
<dbReference type="GO" id="GO:0006508">
    <property type="term" value="P:proteolysis"/>
    <property type="evidence" value="ECO:0007669"/>
    <property type="project" value="UniProtKB-KW"/>
</dbReference>
<reference evidence="14 15" key="1">
    <citation type="journal article" date="2016" name="Nat. Commun.">
        <title>Thousands of microbial genomes shed light on interconnected biogeochemical processes in an aquifer system.</title>
        <authorList>
            <person name="Anantharaman K."/>
            <person name="Brown C.T."/>
            <person name="Hug L.A."/>
            <person name="Sharon I."/>
            <person name="Castelle C.J."/>
            <person name="Probst A.J."/>
            <person name="Thomas B.C."/>
            <person name="Singh A."/>
            <person name="Wilkins M.J."/>
            <person name="Karaoz U."/>
            <person name="Brodie E.L."/>
            <person name="Williams K.H."/>
            <person name="Hubbard S.S."/>
            <person name="Banfield J.F."/>
        </authorList>
    </citation>
    <scope>NUCLEOTIDE SEQUENCE [LARGE SCALE GENOMIC DNA]</scope>
</reference>
<gene>
    <name evidence="14" type="ORF">A2771_01970</name>
</gene>
<dbReference type="InterPro" id="IPR023828">
    <property type="entry name" value="Peptidase_S8_Ser-AS"/>
</dbReference>
<evidence type="ECO:0000256" key="8">
    <source>
        <dbReference type="ARBA" id="ARBA00022825"/>
    </source>
</evidence>
<dbReference type="Pfam" id="PF17170">
    <property type="entry name" value="DUF5128"/>
    <property type="match status" value="1"/>
</dbReference>
<dbReference type="GO" id="GO:0005576">
    <property type="term" value="C:extracellular region"/>
    <property type="evidence" value="ECO:0007669"/>
    <property type="project" value="UniProtKB-SubCell"/>
</dbReference>
<dbReference type="PROSITE" id="PS51125">
    <property type="entry name" value="NHL"/>
    <property type="match status" value="4"/>
</dbReference>
<protein>
    <recommendedName>
        <fullName evidence="13">Peptidase S8/S53 domain-containing protein</fullName>
    </recommendedName>
</protein>
<dbReference type="Pfam" id="PF00082">
    <property type="entry name" value="Peptidase_S8"/>
    <property type="match status" value="1"/>
</dbReference>
<comment type="subcellular location">
    <subcellularLocation>
        <location evidence="1">Secreted</location>
    </subcellularLocation>
</comment>
<evidence type="ECO:0000256" key="4">
    <source>
        <dbReference type="ARBA" id="ARBA00022670"/>
    </source>
</evidence>
<accession>A0A1F7Y112</accession>
<dbReference type="GO" id="GO:0004252">
    <property type="term" value="F:serine-type endopeptidase activity"/>
    <property type="evidence" value="ECO:0007669"/>
    <property type="project" value="UniProtKB-UniRule"/>
</dbReference>
<dbReference type="EMBL" id="MGGD01000036">
    <property type="protein sequence ID" value="OGM20348.1"/>
    <property type="molecule type" value="Genomic_DNA"/>
</dbReference>
<keyword evidence="8 11" id="KW-0720">Serine protease</keyword>
<feature type="repeat" description="NHL" evidence="10">
    <location>
        <begin position="775"/>
        <end position="818"/>
    </location>
</feature>
<evidence type="ECO:0000259" key="13">
    <source>
        <dbReference type="Pfam" id="PF00082"/>
    </source>
</evidence>
<keyword evidence="5" id="KW-0732">Signal</keyword>
<organism evidence="14 15">
    <name type="scientific">Candidatus Woesebacteria bacterium RIFCSPHIGHO2_01_FULL_38_26b</name>
    <dbReference type="NCBI Taxonomy" id="1802491"/>
    <lineage>
        <taxon>Bacteria</taxon>
        <taxon>Candidatus Woeseibacteriota</taxon>
    </lineage>
</organism>
<dbReference type="InterPro" id="IPR001258">
    <property type="entry name" value="NHL_repeat"/>
</dbReference>
<feature type="active site" description="Charge relay system" evidence="11">
    <location>
        <position position="243"/>
    </location>
</feature>
<feature type="active site" description="Charge relay system" evidence="11">
    <location>
        <position position="473"/>
    </location>
</feature>
<dbReference type="PROSITE" id="PS00137">
    <property type="entry name" value="SUBTILASE_HIS"/>
    <property type="match status" value="1"/>
</dbReference>
<dbReference type="CDD" id="cd07484">
    <property type="entry name" value="Peptidases_S8_Thermitase_like"/>
    <property type="match status" value="1"/>
</dbReference>
<evidence type="ECO:0000256" key="11">
    <source>
        <dbReference type="PROSITE-ProRule" id="PRU01240"/>
    </source>
</evidence>
<keyword evidence="6" id="KW-0677">Repeat</keyword>
<dbReference type="InterPro" id="IPR036852">
    <property type="entry name" value="Peptidase_S8/S53_dom_sf"/>
</dbReference>
<dbReference type="AlphaFoldDB" id="A0A1F7Y112"/>
<evidence type="ECO:0000256" key="2">
    <source>
        <dbReference type="ARBA" id="ARBA00011073"/>
    </source>
</evidence>
<keyword evidence="4 11" id="KW-0645">Protease</keyword>
<dbReference type="SUPFAM" id="SSF101898">
    <property type="entry name" value="NHL repeat"/>
    <property type="match status" value="1"/>
</dbReference>
<evidence type="ECO:0000256" key="7">
    <source>
        <dbReference type="ARBA" id="ARBA00022801"/>
    </source>
</evidence>
<feature type="repeat" description="NHL" evidence="10">
    <location>
        <begin position="732"/>
        <end position="771"/>
    </location>
</feature>
<keyword evidence="3" id="KW-0964">Secreted</keyword>
<feature type="repeat" description="NHL" evidence="10">
    <location>
        <begin position="685"/>
        <end position="724"/>
    </location>
</feature>
<feature type="active site" description="Charge relay system" evidence="11">
    <location>
        <position position="292"/>
    </location>
</feature>
<sequence>MFPRNRDLRLIKSALFLFISLTSLFVLNNYLVRRQQSAKISKAANLVSEDDYAPGEVIVKLNKKLELSKNTTLETKNFEKPVKYYDLDVNTIPKTIKNFNEKFKISKVEKLFKKHDSLEDFLREYKEKYKADFSRGYKKVDENVSTQSNLIDIYKLTYDPNIKTSDVTDFLDKSGEIEGYSLNYKVYADIYIPFDPLFNKQWSLHNTGQTGGKIDADIDAPEAWESMLNVPTPSPKILIAVIDTGIDYTHPDMRTDETTFPGGGGCFGPNCRVIGGYDFVNEDNDPMDDMGHGTHVAGIAAAKYNDAIGIAGICDQCRLLAIKVLDSAGSGDLFDLMDALVFAVDNGAEIINMSLGSTTEFFIQDLLNWVNSYGVIIVASAGNSNNEIKSYPAAYENVISVAATGYDDAKSFYSNYGDWVDISAPGGSRTDLRSCVNQTILSTISKGNIWDTYYPECKIESGGTKYVALQGTSMASPQVSGALGLLLTKRPELTPSEAETLLKYSSDYIDGINPNYQKKLGAGRLNVNKLLNPNFCTYNSAWPLINDQLNSISVPYAITADKNGNVYVSDITDYYVWKFDNEGNLLQKWNKSSNLYQFDLIRGLERDTQSDYIYVASTQKDKILKFRNSGEYFSEFGSYGSGDGYFNKPWDVAVDKSGANVYIADTLNSRIQKFNSGGMFINKWGSFGSGPGQFDHPKSIGIDKLGYVYVLDTLNNRVQKFDGNGKFIKSWGNVGSGDGQFNLPSGLTISDDGLIFVADSGNNRIQVFSTNGIFLSKWGGLGTGDGKFKNPRTLDIDSNRNVFVVDGNNRRVQKFSCSLPEFKFPFIGDADLDGDVDEDDLAIIKANFDTRTTEGVLKGDFNLDSWIDGKDYAIWALSYSQ</sequence>
<dbReference type="PROSITE" id="PS00138">
    <property type="entry name" value="SUBTILASE_SER"/>
    <property type="match status" value="1"/>
</dbReference>
<dbReference type="InterPro" id="IPR000209">
    <property type="entry name" value="Peptidase_S8/S53_dom"/>
</dbReference>
<dbReference type="InterPro" id="IPR015500">
    <property type="entry name" value="Peptidase_S8_subtilisin-rel"/>
</dbReference>
<feature type="repeat" description="NHL" evidence="10">
    <location>
        <begin position="636"/>
        <end position="677"/>
    </location>
</feature>
<evidence type="ECO:0000313" key="15">
    <source>
        <dbReference type="Proteomes" id="UP000176741"/>
    </source>
</evidence>
<dbReference type="Gene3D" id="3.40.50.200">
    <property type="entry name" value="Peptidase S8/S53 domain"/>
    <property type="match status" value="1"/>
</dbReference>
<dbReference type="Proteomes" id="UP000176741">
    <property type="component" value="Unassembled WGS sequence"/>
</dbReference>
<evidence type="ECO:0000256" key="3">
    <source>
        <dbReference type="ARBA" id="ARBA00022525"/>
    </source>
</evidence>
<dbReference type="PROSITE" id="PS00136">
    <property type="entry name" value="SUBTILASE_ASP"/>
    <property type="match status" value="1"/>
</dbReference>
<evidence type="ECO:0000256" key="5">
    <source>
        <dbReference type="ARBA" id="ARBA00022729"/>
    </source>
</evidence>
<dbReference type="PRINTS" id="PR00723">
    <property type="entry name" value="SUBTILISIN"/>
</dbReference>
<dbReference type="Gene3D" id="2.120.10.30">
    <property type="entry name" value="TolB, C-terminal domain"/>
    <property type="match status" value="3"/>
</dbReference>
<name>A0A1F7Y112_9BACT</name>
<proteinExistence type="inferred from homology"/>
<dbReference type="Gene3D" id="1.10.1330.10">
    <property type="entry name" value="Dockerin domain"/>
    <property type="match status" value="1"/>
</dbReference>
<dbReference type="PROSITE" id="PS51892">
    <property type="entry name" value="SUBTILASE"/>
    <property type="match status" value="1"/>
</dbReference>
<evidence type="ECO:0000256" key="9">
    <source>
        <dbReference type="ARBA" id="ARBA00023180"/>
    </source>
</evidence>
<dbReference type="InterPro" id="IPR036439">
    <property type="entry name" value="Dockerin_dom_sf"/>
</dbReference>
<dbReference type="InterPro" id="IPR011042">
    <property type="entry name" value="6-blade_b-propeller_TolB-like"/>
</dbReference>
<evidence type="ECO:0000256" key="10">
    <source>
        <dbReference type="PROSITE-ProRule" id="PRU00504"/>
    </source>
</evidence>
<dbReference type="SUPFAM" id="SSF52743">
    <property type="entry name" value="Subtilisin-like"/>
    <property type="match status" value="1"/>
</dbReference>
<evidence type="ECO:0000256" key="12">
    <source>
        <dbReference type="RuleBase" id="RU003355"/>
    </source>
</evidence>
<dbReference type="PANTHER" id="PTHR10680">
    <property type="entry name" value="PEPTIDYL-GLYCINE ALPHA-AMIDATING MONOOXYGENASE"/>
    <property type="match status" value="1"/>
</dbReference>
<feature type="domain" description="Peptidase S8/S53" evidence="13">
    <location>
        <begin position="236"/>
        <end position="506"/>
    </location>
</feature>
<keyword evidence="9" id="KW-0325">Glycoprotein</keyword>